<dbReference type="InterPro" id="IPR051560">
    <property type="entry name" value="MAM_domain-containing"/>
</dbReference>
<dbReference type="SUPFAM" id="SSF49899">
    <property type="entry name" value="Concanavalin A-like lectins/glucanases"/>
    <property type="match status" value="1"/>
</dbReference>
<evidence type="ECO:0000313" key="2">
    <source>
        <dbReference type="EMBL" id="PIK45154.1"/>
    </source>
</evidence>
<evidence type="ECO:0000259" key="1">
    <source>
        <dbReference type="PROSITE" id="PS50060"/>
    </source>
</evidence>
<dbReference type="SMART" id="SM00137">
    <property type="entry name" value="MAM"/>
    <property type="match status" value="1"/>
</dbReference>
<dbReference type="InterPro" id="IPR013320">
    <property type="entry name" value="ConA-like_dom_sf"/>
</dbReference>
<name>A0A2G8KAX1_STIJA</name>
<dbReference type="PANTHER" id="PTHR23282">
    <property type="entry name" value="APICAL ENDOSOMAL GLYCOPROTEIN PRECURSOR"/>
    <property type="match status" value="1"/>
</dbReference>
<accession>A0A2G8KAX1</accession>
<dbReference type="EMBL" id="MRZV01000731">
    <property type="protein sequence ID" value="PIK45154.1"/>
    <property type="molecule type" value="Genomic_DNA"/>
</dbReference>
<dbReference type="PROSITE" id="PS50060">
    <property type="entry name" value="MAM_2"/>
    <property type="match status" value="1"/>
</dbReference>
<dbReference type="GO" id="GO:0016020">
    <property type="term" value="C:membrane"/>
    <property type="evidence" value="ECO:0007669"/>
    <property type="project" value="InterPro"/>
</dbReference>
<dbReference type="Gene3D" id="2.60.120.200">
    <property type="match status" value="1"/>
</dbReference>
<gene>
    <name evidence="2" type="ORF">BSL78_17994</name>
</gene>
<sequence length="352" mass="39686">MPNDKGRPCFFFNYCQISDLIYGVSNNIADIEGHNRKLVFEATVGTGINSDIAIDDVYYMATCVYPTPRPKFNCLSELPAEEVAATQVCDWSVDCSNGRDEAMCMPNSFDDDLGRYTVIDYVLYPWTNSNVTDGQGPTLDWSGDTTSGAYMLVDTVNPNLAGRPIAVLVSPEIQQVYGSSCQISFWYYMSGDAGRLILAFSASDDPYEQTIVTRIYGDQGSFWQEAIVNLNRIAKPFVHGSVWCGMVQYGVAWFSMVWHGSVWCGMVQYDVAWCSMMWHGSVWCGMMQYGVAWFSMVWHGSVWCGMVQYDVTWFSMVWKDSIWCSIVPYGVAWFSMVWQGSVWCGMIQYGVA</sequence>
<dbReference type="Proteomes" id="UP000230750">
    <property type="component" value="Unassembled WGS sequence"/>
</dbReference>
<dbReference type="InterPro" id="IPR000998">
    <property type="entry name" value="MAM_dom"/>
</dbReference>
<reference evidence="2 3" key="1">
    <citation type="journal article" date="2017" name="PLoS Biol.">
        <title>The sea cucumber genome provides insights into morphological evolution and visceral regeneration.</title>
        <authorList>
            <person name="Zhang X."/>
            <person name="Sun L."/>
            <person name="Yuan J."/>
            <person name="Sun Y."/>
            <person name="Gao Y."/>
            <person name="Zhang L."/>
            <person name="Li S."/>
            <person name="Dai H."/>
            <person name="Hamel J.F."/>
            <person name="Liu C."/>
            <person name="Yu Y."/>
            <person name="Liu S."/>
            <person name="Lin W."/>
            <person name="Guo K."/>
            <person name="Jin S."/>
            <person name="Xu P."/>
            <person name="Storey K.B."/>
            <person name="Huan P."/>
            <person name="Zhang T."/>
            <person name="Zhou Y."/>
            <person name="Zhang J."/>
            <person name="Lin C."/>
            <person name="Li X."/>
            <person name="Xing L."/>
            <person name="Huo D."/>
            <person name="Sun M."/>
            <person name="Wang L."/>
            <person name="Mercier A."/>
            <person name="Li F."/>
            <person name="Yang H."/>
            <person name="Xiang J."/>
        </authorList>
    </citation>
    <scope>NUCLEOTIDE SEQUENCE [LARGE SCALE GENOMIC DNA]</scope>
    <source>
        <strain evidence="2">Shaxun</strain>
        <tissue evidence="2">Muscle</tissue>
    </source>
</reference>
<dbReference type="STRING" id="307972.A0A2G8KAX1"/>
<proteinExistence type="predicted"/>
<feature type="domain" description="MAM" evidence="1">
    <location>
        <begin position="72"/>
        <end position="237"/>
    </location>
</feature>
<organism evidence="2 3">
    <name type="scientific">Stichopus japonicus</name>
    <name type="common">Sea cucumber</name>
    <dbReference type="NCBI Taxonomy" id="307972"/>
    <lineage>
        <taxon>Eukaryota</taxon>
        <taxon>Metazoa</taxon>
        <taxon>Echinodermata</taxon>
        <taxon>Eleutherozoa</taxon>
        <taxon>Echinozoa</taxon>
        <taxon>Holothuroidea</taxon>
        <taxon>Aspidochirotacea</taxon>
        <taxon>Aspidochirotida</taxon>
        <taxon>Stichopodidae</taxon>
        <taxon>Apostichopus</taxon>
    </lineage>
</organism>
<dbReference type="Pfam" id="PF00629">
    <property type="entry name" value="MAM"/>
    <property type="match status" value="1"/>
</dbReference>
<dbReference type="OrthoDB" id="412155at2759"/>
<protein>
    <submittedName>
        <fullName evidence="2">Glutamine-rich protein 2</fullName>
    </submittedName>
</protein>
<dbReference type="PANTHER" id="PTHR23282:SF101">
    <property type="entry name" value="MAM DOMAIN-CONTAINING PROTEIN"/>
    <property type="match status" value="1"/>
</dbReference>
<evidence type="ECO:0000313" key="3">
    <source>
        <dbReference type="Proteomes" id="UP000230750"/>
    </source>
</evidence>
<comment type="caution">
    <text evidence="2">The sequence shown here is derived from an EMBL/GenBank/DDBJ whole genome shotgun (WGS) entry which is preliminary data.</text>
</comment>
<keyword evidence="3" id="KW-1185">Reference proteome</keyword>
<dbReference type="AlphaFoldDB" id="A0A2G8KAX1"/>